<sequence length="267" mass="29189">MIIIGEKINGTIPSVKAAIEKKDADYIAALAVKQTEAGATYIDVCASTAPEFEIETLKWLMDIVQNATDTPLCLDSPNPRVIEAVFKYANKPGLINSISEEGDKCEVLLPLLEGNSWQVVGLTCDNKGIPNDVETKVAITKIMVEKAAKYGITPDRIHIDPCVMALSTENNSMLNFAEEIRQIKALYPTIHVTGAISNMSFGLPVRSLLNRTCMAFAMEAGMDSAVIDPLNRDMMGTIFATYALLGQDKHCRKYSKAYRQGQIGPVK</sequence>
<evidence type="ECO:0000259" key="4">
    <source>
        <dbReference type="PROSITE" id="PS50972"/>
    </source>
</evidence>
<comment type="caution">
    <text evidence="5">The sequence shown here is derived from an EMBL/GenBank/DDBJ whole genome shotgun (WGS) entry which is preliminary data.</text>
</comment>
<dbReference type="GO" id="GO:0032259">
    <property type="term" value="P:methylation"/>
    <property type="evidence" value="ECO:0007669"/>
    <property type="project" value="UniProtKB-KW"/>
</dbReference>
<dbReference type="AlphaFoldDB" id="A0A5D0WUW6"/>
<organism evidence="5 6">
    <name type="scientific">Acetobacterium wieringae</name>
    <dbReference type="NCBI Taxonomy" id="52694"/>
    <lineage>
        <taxon>Bacteria</taxon>
        <taxon>Bacillati</taxon>
        <taxon>Bacillota</taxon>
        <taxon>Clostridia</taxon>
        <taxon>Eubacteriales</taxon>
        <taxon>Eubacteriaceae</taxon>
        <taxon>Acetobacterium</taxon>
    </lineage>
</organism>
<keyword evidence="2 5" id="KW-0489">Methyltransferase</keyword>
<dbReference type="Gene3D" id="3.20.20.20">
    <property type="entry name" value="Dihydropteroate synthase-like"/>
    <property type="match status" value="1"/>
</dbReference>
<dbReference type="NCBIfam" id="NF005719">
    <property type="entry name" value="PRK07535.1"/>
    <property type="match status" value="1"/>
</dbReference>
<reference evidence="5 6" key="1">
    <citation type="submission" date="2019-08" db="EMBL/GenBank/DDBJ databases">
        <title>Isolation and enrichment of carboxydotrophic bacteria from anaerobic sludge for the production of bio-based chemicals from syngas.</title>
        <authorList>
            <person name="Antares A.L."/>
            <person name="Moreira J."/>
            <person name="Diender M."/>
            <person name="Parshina S.N."/>
            <person name="Stams A.J.M."/>
            <person name="Alves M."/>
            <person name="Alves J.I."/>
            <person name="Sousa D.Z."/>
        </authorList>
    </citation>
    <scope>NUCLEOTIDE SEQUENCE [LARGE SCALE GENOMIC DNA]</scope>
    <source>
        <strain evidence="5 6">JM</strain>
    </source>
</reference>
<gene>
    <name evidence="5" type="ORF">FXB42_00285</name>
</gene>
<dbReference type="SUPFAM" id="SSF51717">
    <property type="entry name" value="Dihydropteroate synthetase-like"/>
    <property type="match status" value="1"/>
</dbReference>
<dbReference type="PANTHER" id="PTHR45833">
    <property type="entry name" value="METHIONINE SYNTHASE"/>
    <property type="match status" value="1"/>
</dbReference>
<feature type="domain" description="Pterin-binding" evidence="4">
    <location>
        <begin position="1"/>
        <end position="267"/>
    </location>
</feature>
<dbReference type="GO" id="GO:0005829">
    <property type="term" value="C:cytosol"/>
    <property type="evidence" value="ECO:0007669"/>
    <property type="project" value="TreeGrafter"/>
</dbReference>
<dbReference type="RefSeq" id="WP_148636263.1">
    <property type="nucleotide sequence ID" value="NZ_VSLA01000002.1"/>
</dbReference>
<evidence type="ECO:0000313" key="6">
    <source>
        <dbReference type="Proteomes" id="UP000322619"/>
    </source>
</evidence>
<name>A0A5D0WUW6_9FIRM</name>
<protein>
    <submittedName>
        <fullName evidence="5">Methyltetrahydrofolate cobalamin methyltransferase</fullName>
    </submittedName>
</protein>
<evidence type="ECO:0000256" key="3">
    <source>
        <dbReference type="ARBA" id="ARBA00022679"/>
    </source>
</evidence>
<dbReference type="InterPro" id="IPR050554">
    <property type="entry name" value="Met_Synthase/Corrinoid"/>
</dbReference>
<dbReference type="GO" id="GO:0008705">
    <property type="term" value="F:methionine synthase activity"/>
    <property type="evidence" value="ECO:0007669"/>
    <property type="project" value="TreeGrafter"/>
</dbReference>
<accession>A0A5D0WUW6</accession>
<keyword evidence="3 5" id="KW-0808">Transferase</keyword>
<dbReference type="PROSITE" id="PS50972">
    <property type="entry name" value="PTERIN_BINDING"/>
    <property type="match status" value="1"/>
</dbReference>
<dbReference type="Pfam" id="PF00809">
    <property type="entry name" value="Pterin_bind"/>
    <property type="match status" value="1"/>
</dbReference>
<dbReference type="GO" id="GO:0042558">
    <property type="term" value="P:pteridine-containing compound metabolic process"/>
    <property type="evidence" value="ECO:0007669"/>
    <property type="project" value="InterPro"/>
</dbReference>
<comment type="similarity">
    <text evidence="1">Belongs to the vitamin-B12 dependent methionine synthase family.</text>
</comment>
<dbReference type="Proteomes" id="UP000322619">
    <property type="component" value="Unassembled WGS sequence"/>
</dbReference>
<proteinExistence type="inferred from homology"/>
<dbReference type="InterPro" id="IPR011005">
    <property type="entry name" value="Dihydropteroate_synth-like_sf"/>
</dbReference>
<evidence type="ECO:0000313" key="5">
    <source>
        <dbReference type="EMBL" id="TYC88092.1"/>
    </source>
</evidence>
<dbReference type="InterPro" id="IPR000489">
    <property type="entry name" value="Pterin-binding_dom"/>
</dbReference>
<evidence type="ECO:0000256" key="2">
    <source>
        <dbReference type="ARBA" id="ARBA00022603"/>
    </source>
</evidence>
<evidence type="ECO:0000256" key="1">
    <source>
        <dbReference type="ARBA" id="ARBA00010398"/>
    </source>
</evidence>
<dbReference type="EMBL" id="VSLA01000002">
    <property type="protein sequence ID" value="TYC88092.1"/>
    <property type="molecule type" value="Genomic_DNA"/>
</dbReference>